<accession>A0ABX8BJE2</accession>
<dbReference type="InterPro" id="IPR036388">
    <property type="entry name" value="WH-like_DNA-bd_sf"/>
</dbReference>
<dbReference type="PROSITE" id="PS50931">
    <property type="entry name" value="HTH_LYSR"/>
    <property type="match status" value="1"/>
</dbReference>
<dbReference type="Gene3D" id="3.40.190.10">
    <property type="entry name" value="Periplasmic binding protein-like II"/>
    <property type="match status" value="2"/>
</dbReference>
<comment type="similarity">
    <text evidence="1">Belongs to the LysR transcriptional regulatory family.</text>
</comment>
<proteinExistence type="inferred from homology"/>
<dbReference type="Gene3D" id="1.10.10.10">
    <property type="entry name" value="Winged helix-like DNA-binding domain superfamily/Winged helix DNA-binding domain"/>
    <property type="match status" value="1"/>
</dbReference>
<dbReference type="Pfam" id="PF00126">
    <property type="entry name" value="HTH_1"/>
    <property type="match status" value="1"/>
</dbReference>
<dbReference type="InterPro" id="IPR036390">
    <property type="entry name" value="WH_DNA-bd_sf"/>
</dbReference>
<reference evidence="6 7" key="1">
    <citation type="submission" date="2021-05" db="EMBL/GenBank/DDBJ databases">
        <title>Direct Submission.</title>
        <authorList>
            <person name="Li K."/>
            <person name="Gao J."/>
        </authorList>
    </citation>
    <scope>NUCLEOTIDE SEQUENCE [LARGE SCALE GENOMIC DNA]</scope>
    <source>
        <strain evidence="6 7">Mg02</strain>
    </source>
</reference>
<gene>
    <name evidence="6" type="ORF">KGD84_18645</name>
</gene>
<evidence type="ECO:0000313" key="7">
    <source>
        <dbReference type="Proteomes" id="UP000676079"/>
    </source>
</evidence>
<dbReference type="SUPFAM" id="SSF46785">
    <property type="entry name" value="Winged helix' DNA-binding domain"/>
    <property type="match status" value="1"/>
</dbReference>
<dbReference type="RefSeq" id="WP_220561724.1">
    <property type="nucleotide sequence ID" value="NZ_CP074133.1"/>
</dbReference>
<dbReference type="InterPro" id="IPR005119">
    <property type="entry name" value="LysR_subst-bd"/>
</dbReference>
<dbReference type="EMBL" id="CP074133">
    <property type="protein sequence ID" value="QUX20528.1"/>
    <property type="molecule type" value="Genomic_DNA"/>
</dbReference>
<keyword evidence="4" id="KW-0804">Transcription</keyword>
<keyword evidence="2" id="KW-0805">Transcription regulation</keyword>
<keyword evidence="7" id="KW-1185">Reference proteome</keyword>
<feature type="domain" description="HTH lysR-type" evidence="5">
    <location>
        <begin position="4"/>
        <end position="61"/>
    </location>
</feature>
<protein>
    <submittedName>
        <fullName evidence="6">LysR family transcriptional regulator</fullName>
    </submittedName>
</protein>
<name>A0ABX8BJE2_9ACTN</name>
<dbReference type="SUPFAM" id="SSF53850">
    <property type="entry name" value="Periplasmic binding protein-like II"/>
    <property type="match status" value="1"/>
</dbReference>
<dbReference type="InterPro" id="IPR000847">
    <property type="entry name" value="LysR_HTH_N"/>
</dbReference>
<dbReference type="PANTHER" id="PTHR30346">
    <property type="entry name" value="TRANSCRIPTIONAL DUAL REGULATOR HCAR-RELATED"/>
    <property type="match status" value="1"/>
</dbReference>
<sequence length="302" mass="33246">MSDVSLRQLEYLRAIARLGSVTAAARELFVSQSTVSTALTDLEAALGVALFVRTPRGMRLTESGRHALAVADDVRASLEQLRESAHREREEVEGDLTVGCYATIAPILLPKVIAEFSRRYPRVRLSFVEAAHGALLDDLLGSRIDLAVTYHYELASVRPPTGVATQWLRSDPPYALVPVDGALSAKEELTLADLATEPLILFDLPPGGDYFLGLFDRAGLTPNVRFRTGSFEMVRALVARDLGNALLTQRTVLERSYENLPYATRELDIRSEGLGIEIMRLAGRKPVRRVQAFIDVCREAVA</sequence>
<evidence type="ECO:0000256" key="1">
    <source>
        <dbReference type="ARBA" id="ARBA00009437"/>
    </source>
</evidence>
<evidence type="ECO:0000256" key="3">
    <source>
        <dbReference type="ARBA" id="ARBA00023125"/>
    </source>
</evidence>
<organism evidence="6 7">
    <name type="scientific">Nocardiopsis changdeensis</name>
    <dbReference type="NCBI Taxonomy" id="2831969"/>
    <lineage>
        <taxon>Bacteria</taxon>
        <taxon>Bacillati</taxon>
        <taxon>Actinomycetota</taxon>
        <taxon>Actinomycetes</taxon>
        <taxon>Streptosporangiales</taxon>
        <taxon>Nocardiopsidaceae</taxon>
        <taxon>Nocardiopsis</taxon>
    </lineage>
</organism>
<dbReference type="PANTHER" id="PTHR30346:SF0">
    <property type="entry name" value="HCA OPERON TRANSCRIPTIONAL ACTIVATOR HCAR"/>
    <property type="match status" value="1"/>
</dbReference>
<keyword evidence="3" id="KW-0238">DNA-binding</keyword>
<dbReference type="Pfam" id="PF03466">
    <property type="entry name" value="LysR_substrate"/>
    <property type="match status" value="1"/>
</dbReference>
<dbReference type="PRINTS" id="PR00039">
    <property type="entry name" value="HTHLYSR"/>
</dbReference>
<evidence type="ECO:0000259" key="5">
    <source>
        <dbReference type="PROSITE" id="PS50931"/>
    </source>
</evidence>
<dbReference type="Proteomes" id="UP000676079">
    <property type="component" value="Chromosome"/>
</dbReference>
<evidence type="ECO:0000256" key="4">
    <source>
        <dbReference type="ARBA" id="ARBA00023163"/>
    </source>
</evidence>
<evidence type="ECO:0000256" key="2">
    <source>
        <dbReference type="ARBA" id="ARBA00023015"/>
    </source>
</evidence>
<evidence type="ECO:0000313" key="6">
    <source>
        <dbReference type="EMBL" id="QUX20528.1"/>
    </source>
</evidence>